<sequence>MSLNGLDDEKVKEAYDAAAAEPGRWFLLKYASRDEVQILAQGSGGLAEMRNGITNYEETSPLYGFLRYRRRNVIIKYVPEGCSRLIQVRVAVHYTAVCDRFSPYDNTLEITEAQELNDNKLSAACSLHTATESTASSTSSLRRRRLMEITEEVEEEREAKRQSTVEEGDQQAEITATQSRPQSPITGPPVTLDSNLAISPEESQFASTADTPSFVGIPRPASPARSFDTETGRRLSSQSSRQDYYSSSPYTYGKSRVKLGPRPSADPAGKQGSSVRPVASLPSSLKLSFKGGKKGQAKTTDDSSSINSVETPDTTFLATTAPIPEDSVLLQPLGPYTIGRRPSTSSGLSVKSLPATSAPTKQNTITPEKLRLMKAMQLREKRRIASAQPTPVPSVEITADKEEPKMASGEIETTNAMPLLTSNEIEDAADQSSIHQIDSGIDAGSTVPTDHGSVHTQTDSRPPSPICASSEVGDSTKASSLSESTEETILDHDQKGVHEQSAEAANTQQHVNASTGDDFPASTDIAENKGSWANEGQDATQTEQSEAQDAQGDQVQGTGTVQGDLHAERSFIPSSTFAAEPQNGQAGVEMESDPQDVTLVPGRIDEVEPASVDPAERTQDGSAATPPKWNLPISKYSTHDSSKPPAPTHIPTIVTSSTDALDGGDDLANAADTMDAESASSDQRRSKRPEPIKTDLDLPETQPPQQDEKPMDEPQFATLQEEAATIQEEKSINLTSPIAATPPPLPSEPPTPRVVRTVSTPVRSPQKTTPGDAPPSATRSVSTSAAFQQKMAQQAHLAPRQPAKLATGISSRIKAFEQLAGKPGGPPAQVATGKERPSSAFYSVRANSVREGARSPSIFERTNSISRGRSPADSLEASPSPEAIIKPSRERSGSVVSRLSVFESGNSARGRPESIQVTARIVREPGETFPKLPETQDEPALHSPLELKQSPLIIDHRKHGDAADAESLPDASPVPTPLVHAGEPPLRTSLHERRLSRDVKALSQIVTEESRDGHRPGQRTSLSMARDFIRDSMAGKDAANGARPQSVHQHSSLMGRLSVSSKRTPVGSEAATSPVTLLSPTSTGDLSESGDEKKSKDGNRASRFMRRLSSSLSPGRKQTTAAISPTLAEENGADAGYASPPRIMTAPAAAPSAATNEAYMGDVNVQFPDTLLWKRRTVSLDTNGFLLLSAVQGVTSIRDKQLKRYHLSDFKAPYAPEIEVQELPNSICLDFVGGSGLQIAFQDRAGQLNGLHILLEAHRKHTSFGA</sequence>
<feature type="compositionally biased region" description="Polar residues" evidence="1">
    <location>
        <begin position="172"/>
        <end position="185"/>
    </location>
</feature>
<feature type="compositionally biased region" description="Basic and acidic residues" evidence="1">
    <location>
        <begin position="489"/>
        <end position="501"/>
    </location>
</feature>
<feature type="region of interest" description="Disordered" evidence="1">
    <location>
        <begin position="736"/>
        <end position="804"/>
    </location>
</feature>
<dbReference type="SUPFAM" id="SSF55753">
    <property type="entry name" value="Actin depolymerizing proteins"/>
    <property type="match status" value="1"/>
</dbReference>
<evidence type="ECO:0000259" key="2">
    <source>
        <dbReference type="Pfam" id="PF00241"/>
    </source>
</evidence>
<proteinExistence type="predicted"/>
<evidence type="ECO:0000256" key="1">
    <source>
        <dbReference type="SAM" id="MobiDB-lite"/>
    </source>
</evidence>
<keyword evidence="4" id="KW-1185">Reference proteome</keyword>
<dbReference type="Pfam" id="PF00241">
    <property type="entry name" value="Cofilin_ADF"/>
    <property type="match status" value="1"/>
</dbReference>
<dbReference type="InterPro" id="IPR002108">
    <property type="entry name" value="ADF-H"/>
</dbReference>
<organism evidence="3 4">
    <name type="scientific">Cytospora mali</name>
    <name type="common">Apple Valsa canker fungus</name>
    <name type="synonym">Valsa mali</name>
    <dbReference type="NCBI Taxonomy" id="578113"/>
    <lineage>
        <taxon>Eukaryota</taxon>
        <taxon>Fungi</taxon>
        <taxon>Dikarya</taxon>
        <taxon>Ascomycota</taxon>
        <taxon>Pezizomycotina</taxon>
        <taxon>Sordariomycetes</taxon>
        <taxon>Sordariomycetidae</taxon>
        <taxon>Diaporthales</taxon>
        <taxon>Cytosporaceae</taxon>
        <taxon>Cytospora</taxon>
    </lineage>
</organism>
<dbReference type="OrthoDB" id="74412at2759"/>
<feature type="domain" description="ADF-H" evidence="2">
    <location>
        <begin position="8"/>
        <end position="122"/>
    </location>
</feature>
<dbReference type="EMBL" id="KN714819">
    <property type="protein sequence ID" value="KUI62567.1"/>
    <property type="molecule type" value="Genomic_DNA"/>
</dbReference>
<feature type="compositionally biased region" description="Basic and acidic residues" evidence="1">
    <location>
        <begin position="682"/>
        <end position="696"/>
    </location>
</feature>
<protein>
    <recommendedName>
        <fullName evidence="2">ADF-H domain-containing protein</fullName>
    </recommendedName>
</protein>
<feature type="compositionally biased region" description="Low complexity" evidence="1">
    <location>
        <begin position="1072"/>
        <end position="1083"/>
    </location>
</feature>
<dbReference type="GO" id="GO:0003779">
    <property type="term" value="F:actin binding"/>
    <property type="evidence" value="ECO:0007669"/>
    <property type="project" value="InterPro"/>
</dbReference>
<feature type="compositionally biased region" description="Pro residues" evidence="1">
    <location>
        <begin position="740"/>
        <end position="752"/>
    </location>
</feature>
<feature type="region of interest" description="Disordered" evidence="1">
    <location>
        <begin position="1036"/>
        <end position="1139"/>
    </location>
</feature>
<feature type="region of interest" description="Disordered" evidence="1">
    <location>
        <begin position="957"/>
        <end position="995"/>
    </location>
</feature>
<feature type="region of interest" description="Disordered" evidence="1">
    <location>
        <begin position="439"/>
        <end position="719"/>
    </location>
</feature>
<feature type="compositionally biased region" description="Polar residues" evidence="1">
    <location>
        <begin position="342"/>
        <end position="362"/>
    </location>
</feature>
<feature type="compositionally biased region" description="Polar residues" evidence="1">
    <location>
        <begin position="572"/>
        <end position="585"/>
    </location>
</feature>
<feature type="compositionally biased region" description="Polar residues" evidence="1">
    <location>
        <begin position="503"/>
        <end position="515"/>
    </location>
</feature>
<feature type="region of interest" description="Disordered" evidence="1">
    <location>
        <begin position="340"/>
        <end position="362"/>
    </location>
</feature>
<gene>
    <name evidence="3" type="ORF">VP1G_09682</name>
</gene>
<feature type="compositionally biased region" description="Low complexity" evidence="1">
    <location>
        <begin position="280"/>
        <end position="290"/>
    </location>
</feature>
<reference evidence="4" key="1">
    <citation type="submission" date="2014-12" db="EMBL/GenBank/DDBJ databases">
        <title>Genome Sequence of Valsa Canker Pathogens Uncovers a Specific Adaption of Colonization on Woody Bark.</title>
        <authorList>
            <person name="Yin Z."/>
            <person name="Liu H."/>
            <person name="Gao X."/>
            <person name="Li Z."/>
            <person name="Song N."/>
            <person name="Ke X."/>
            <person name="Dai Q."/>
            <person name="Wu Y."/>
            <person name="Sun Y."/>
            <person name="Xu J.-R."/>
            <person name="Kang Z.K."/>
            <person name="Wang L."/>
            <person name="Huang L."/>
        </authorList>
    </citation>
    <scope>NUCLEOTIDE SEQUENCE [LARGE SCALE GENOMIC DNA]</scope>
    <source>
        <strain evidence="4">SXYL134</strain>
    </source>
</reference>
<dbReference type="AlphaFoldDB" id="A0A194VEY1"/>
<dbReference type="Gene3D" id="3.40.20.10">
    <property type="entry name" value="Severin"/>
    <property type="match status" value="1"/>
</dbReference>
<name>A0A194VEY1_CYTMA</name>
<evidence type="ECO:0000313" key="4">
    <source>
        <dbReference type="Proteomes" id="UP000078576"/>
    </source>
</evidence>
<feature type="compositionally biased region" description="Low complexity" evidence="1">
    <location>
        <begin position="753"/>
        <end position="765"/>
    </location>
</feature>
<dbReference type="InterPro" id="IPR029006">
    <property type="entry name" value="ADF-H/Gelsolin-like_dom_sf"/>
</dbReference>
<dbReference type="CDD" id="cd11282">
    <property type="entry name" value="ADF_coactosin_like"/>
    <property type="match status" value="1"/>
</dbReference>
<feature type="compositionally biased region" description="Polar residues" evidence="1">
    <location>
        <begin position="777"/>
        <end position="792"/>
    </location>
</feature>
<feature type="compositionally biased region" description="Basic and acidic residues" evidence="1">
    <location>
        <begin position="1090"/>
        <end position="1100"/>
    </location>
</feature>
<feature type="region of interest" description="Disordered" evidence="1">
    <location>
        <begin position="151"/>
        <end position="310"/>
    </location>
</feature>
<evidence type="ECO:0000313" key="3">
    <source>
        <dbReference type="EMBL" id="KUI62567.1"/>
    </source>
</evidence>
<dbReference type="STRING" id="694573.A0A194VEY1"/>
<feature type="compositionally biased region" description="Low complexity" evidence="1">
    <location>
        <begin position="236"/>
        <end position="248"/>
    </location>
</feature>
<dbReference type="Proteomes" id="UP000078576">
    <property type="component" value="Unassembled WGS sequence"/>
</dbReference>
<feature type="compositionally biased region" description="Polar residues" evidence="1">
    <location>
        <begin position="192"/>
        <end position="211"/>
    </location>
</feature>
<feature type="compositionally biased region" description="Low complexity" evidence="1">
    <location>
        <begin position="547"/>
        <end position="563"/>
    </location>
</feature>
<feature type="compositionally biased region" description="Polar residues" evidence="1">
    <location>
        <begin position="1046"/>
        <end position="1063"/>
    </location>
</feature>
<accession>A0A194VEY1</accession>
<feature type="region of interest" description="Disordered" evidence="1">
    <location>
        <begin position="819"/>
        <end position="882"/>
    </location>
</feature>